<reference evidence="3" key="1">
    <citation type="submission" date="2023-02" db="EMBL/GenBank/DDBJ databases">
        <title>Actinokineospora globicatena NBRC 15670.</title>
        <authorList>
            <person name="Ichikawa N."/>
            <person name="Sato H."/>
            <person name="Tonouchi N."/>
        </authorList>
    </citation>
    <scope>NUCLEOTIDE SEQUENCE</scope>
    <source>
        <strain evidence="3">NBRC 15670</strain>
    </source>
</reference>
<dbReference type="PROSITE" id="PS51257">
    <property type="entry name" value="PROKAR_LIPOPROTEIN"/>
    <property type="match status" value="1"/>
</dbReference>
<keyword evidence="1" id="KW-0732">Signal</keyword>
<dbReference type="RefSeq" id="WP_285611194.1">
    <property type="nucleotide sequence ID" value="NZ_BSSD01000005.1"/>
</dbReference>
<evidence type="ECO:0000256" key="1">
    <source>
        <dbReference type="SAM" id="SignalP"/>
    </source>
</evidence>
<dbReference type="Gene3D" id="3.10.105.10">
    <property type="entry name" value="Dipeptide-binding Protein, Domain 3"/>
    <property type="match status" value="1"/>
</dbReference>
<evidence type="ECO:0000313" key="4">
    <source>
        <dbReference type="Proteomes" id="UP001165042"/>
    </source>
</evidence>
<sequence length="567" mass="59043">MRFVGRRGARWVAVVAAAVGVGACTNAPPPPLVTTEVARTQTTKAPNPNEAVVGVDSVAGGYNPHKLSDQSTITTALAQVLLPSVFRPGPDGTPVLDRTLMISAEVTSAEPYTVTYQLRAEAAWSDSAPVAAEDFVYLWEQLREEPGSTDSAGYRLISNISARDAGRVVEVTFSQPYPGWRGLFANLLPAHLLKDIPGGWANVLRENFPVTAGPFSIKGIDRDRGEVVLERNDRYWSTPVPLDRVILRRADADGIASALGSGHDQLALTAPDADGLTAMANLGLSVTTTTVPRPAVATVLLRPVGAAMADQRIRSAVVALTDREALVKAGTGGGPGSTLPANAQVLAPSAPGYTSTAAPPAKPDLALAESLLTQAGYTRVNEGWALGATPLNLVIAAPAGRSAYIDMARELQRQLSAGGVQSRLITPEPDQLFTDLLAPRPATATAPTEQVDLVVAPQPAAGDPVTALATRFGCTPATVGAAATAANPAGFCDQTVQDTIDKALTGTIALPEALSLVEPTLWSRAISLPLYQEADALVVRREMAGVTAGPPGSGPFATAPQWRRPQG</sequence>
<dbReference type="EMBL" id="BSSD01000005">
    <property type="protein sequence ID" value="GLW92693.1"/>
    <property type="molecule type" value="Genomic_DNA"/>
</dbReference>
<dbReference type="GO" id="GO:0015833">
    <property type="term" value="P:peptide transport"/>
    <property type="evidence" value="ECO:0007669"/>
    <property type="project" value="TreeGrafter"/>
</dbReference>
<dbReference type="Gene3D" id="3.40.190.10">
    <property type="entry name" value="Periplasmic binding protein-like II"/>
    <property type="match status" value="1"/>
</dbReference>
<dbReference type="GO" id="GO:1904680">
    <property type="term" value="F:peptide transmembrane transporter activity"/>
    <property type="evidence" value="ECO:0007669"/>
    <property type="project" value="TreeGrafter"/>
</dbReference>
<name>A0A9W6QLL5_9PSEU</name>
<evidence type="ECO:0000259" key="2">
    <source>
        <dbReference type="Pfam" id="PF00496"/>
    </source>
</evidence>
<dbReference type="InterPro" id="IPR000914">
    <property type="entry name" value="SBP_5_dom"/>
</dbReference>
<accession>A0A9W6QLL5</accession>
<dbReference type="CDD" id="cd08501">
    <property type="entry name" value="PBP2_Lpqw"/>
    <property type="match status" value="1"/>
</dbReference>
<dbReference type="Pfam" id="PF00496">
    <property type="entry name" value="SBP_bac_5"/>
    <property type="match status" value="1"/>
</dbReference>
<dbReference type="Gene3D" id="3.90.76.10">
    <property type="entry name" value="Dipeptide-binding Protein, Domain 1"/>
    <property type="match status" value="1"/>
</dbReference>
<dbReference type="Proteomes" id="UP001165042">
    <property type="component" value="Unassembled WGS sequence"/>
</dbReference>
<proteinExistence type="predicted"/>
<dbReference type="AlphaFoldDB" id="A0A9W6QLL5"/>
<feature type="domain" description="Solute-binding protein family 5" evidence="2">
    <location>
        <begin position="106"/>
        <end position="430"/>
    </location>
</feature>
<protein>
    <submittedName>
        <fullName evidence="3">Peptide ABC transporter substrate-binding protein</fullName>
    </submittedName>
</protein>
<dbReference type="InterPro" id="IPR039424">
    <property type="entry name" value="SBP_5"/>
</dbReference>
<keyword evidence="4" id="KW-1185">Reference proteome</keyword>
<gene>
    <name evidence="3" type="ORF">Aglo03_35090</name>
</gene>
<organism evidence="3 4">
    <name type="scientific">Actinokineospora globicatena</name>
    <dbReference type="NCBI Taxonomy" id="103729"/>
    <lineage>
        <taxon>Bacteria</taxon>
        <taxon>Bacillati</taxon>
        <taxon>Actinomycetota</taxon>
        <taxon>Actinomycetes</taxon>
        <taxon>Pseudonocardiales</taxon>
        <taxon>Pseudonocardiaceae</taxon>
        <taxon>Actinokineospora</taxon>
    </lineage>
</organism>
<comment type="caution">
    <text evidence="3">The sequence shown here is derived from an EMBL/GenBank/DDBJ whole genome shotgun (WGS) entry which is preliminary data.</text>
</comment>
<evidence type="ECO:0000313" key="3">
    <source>
        <dbReference type="EMBL" id="GLW92693.1"/>
    </source>
</evidence>
<feature type="chain" id="PRO_5040930101" evidence="1">
    <location>
        <begin position="28"/>
        <end position="567"/>
    </location>
</feature>
<dbReference type="SUPFAM" id="SSF53850">
    <property type="entry name" value="Periplasmic binding protein-like II"/>
    <property type="match status" value="1"/>
</dbReference>
<dbReference type="PANTHER" id="PTHR30290">
    <property type="entry name" value="PERIPLASMIC BINDING COMPONENT OF ABC TRANSPORTER"/>
    <property type="match status" value="1"/>
</dbReference>
<feature type="signal peptide" evidence="1">
    <location>
        <begin position="1"/>
        <end position="27"/>
    </location>
</feature>
<dbReference type="PANTHER" id="PTHR30290:SF65">
    <property type="entry name" value="MONOACYL PHOSPHATIDYLINOSITOL TETRAMANNOSIDE-BINDING PROTEIN LPQW-RELATED"/>
    <property type="match status" value="1"/>
</dbReference>